<evidence type="ECO:0000313" key="4">
    <source>
        <dbReference type="EMBL" id="KPP65579.1"/>
    </source>
</evidence>
<keyword evidence="2" id="KW-0597">Phosphoprotein</keyword>
<dbReference type="AlphaFoldDB" id="A0A0P7TWC4"/>
<dbReference type="OrthoDB" id="9901707at2759"/>
<dbReference type="Pfam" id="PF05556">
    <property type="entry name" value="Calsarcin"/>
    <property type="match status" value="1"/>
</dbReference>
<feature type="region of interest" description="Disordered" evidence="3">
    <location>
        <begin position="227"/>
        <end position="257"/>
    </location>
</feature>
<dbReference type="GO" id="GO:0003779">
    <property type="term" value="F:actin binding"/>
    <property type="evidence" value="ECO:0007669"/>
    <property type="project" value="TreeGrafter"/>
</dbReference>
<feature type="region of interest" description="Disordered" evidence="3">
    <location>
        <begin position="19"/>
        <end position="40"/>
    </location>
</feature>
<evidence type="ECO:0000256" key="3">
    <source>
        <dbReference type="SAM" id="MobiDB-lite"/>
    </source>
</evidence>
<sequence length="257" mass="28420">MSLSGSSAVKKATRLITDFSNITQDADPEEANPEAAELDLGTKIKAPKEVMLEELSLLKNKGSRMFKMRQQRVERFIYENNPEKLGEQPVQISNNLMSPLLGGMENVRPEPVSTNKAETEVKEDAAGEQDGGGALEEKHVKTYVSPWERAMRGDEELLATMKPRMPGPHVHRDPPPLKSFNRTAQPFGDAEKTSTFTELQPPALAPPKQPEVLAAVRDISLRPSFNRTPVGWVCGTEPGRIHVDTDIGALDTREEDL</sequence>
<gene>
    <name evidence="4" type="ORF">Z043_115994</name>
</gene>
<dbReference type="Proteomes" id="UP000034805">
    <property type="component" value="Unassembled WGS sequence"/>
</dbReference>
<feature type="region of interest" description="Disordered" evidence="3">
    <location>
        <begin position="162"/>
        <end position="195"/>
    </location>
</feature>
<organism evidence="4 5">
    <name type="scientific">Scleropages formosus</name>
    <name type="common">Asian bonytongue</name>
    <name type="synonym">Osteoglossum formosum</name>
    <dbReference type="NCBI Taxonomy" id="113540"/>
    <lineage>
        <taxon>Eukaryota</taxon>
        <taxon>Metazoa</taxon>
        <taxon>Chordata</taxon>
        <taxon>Craniata</taxon>
        <taxon>Vertebrata</taxon>
        <taxon>Euteleostomi</taxon>
        <taxon>Actinopterygii</taxon>
        <taxon>Neopterygii</taxon>
        <taxon>Teleostei</taxon>
        <taxon>Osteoglossocephala</taxon>
        <taxon>Osteoglossomorpha</taxon>
        <taxon>Osteoglossiformes</taxon>
        <taxon>Osteoglossidae</taxon>
        <taxon>Scleropages</taxon>
    </lineage>
</organism>
<dbReference type="GO" id="GO:0015629">
    <property type="term" value="C:actin cytoskeleton"/>
    <property type="evidence" value="ECO:0007669"/>
    <property type="project" value="TreeGrafter"/>
</dbReference>
<dbReference type="InterPro" id="IPR008438">
    <property type="entry name" value="MYOZ"/>
</dbReference>
<evidence type="ECO:0000256" key="1">
    <source>
        <dbReference type="ARBA" id="ARBA00009126"/>
    </source>
</evidence>
<reference evidence="4 5" key="1">
    <citation type="submission" date="2015-08" db="EMBL/GenBank/DDBJ databases">
        <title>The genome of the Asian arowana (Scleropages formosus).</title>
        <authorList>
            <person name="Tan M.H."/>
            <person name="Gan H.M."/>
            <person name="Croft L.J."/>
            <person name="Austin C.M."/>
        </authorList>
    </citation>
    <scope>NUCLEOTIDE SEQUENCE [LARGE SCALE GENOMIC DNA]</scope>
    <source>
        <strain evidence="4">Aro1</strain>
    </source>
</reference>
<comment type="caution">
    <text evidence="4">The sequence shown here is derived from an EMBL/GenBank/DDBJ whole genome shotgun (WGS) entry which is preliminary data.</text>
</comment>
<name>A0A0P7TWC4_SCLFO</name>
<dbReference type="PANTHER" id="PTHR15941">
    <property type="entry name" value="MYOZENIN"/>
    <property type="match status" value="1"/>
</dbReference>
<dbReference type="EMBL" id="JARO02006210">
    <property type="protein sequence ID" value="KPP65579.1"/>
    <property type="molecule type" value="Genomic_DNA"/>
</dbReference>
<dbReference type="PANTHER" id="PTHR15941:SF14">
    <property type="entry name" value="MYOZENIN 1 ISOFORM X1"/>
    <property type="match status" value="1"/>
</dbReference>
<accession>A0A0P7TWC4</accession>
<protein>
    <submittedName>
        <fullName evidence="4">Myozenin-1-like</fullName>
    </submittedName>
</protein>
<feature type="region of interest" description="Disordered" evidence="3">
    <location>
        <begin position="101"/>
        <end position="139"/>
    </location>
</feature>
<dbReference type="GO" id="GO:0030018">
    <property type="term" value="C:Z disc"/>
    <property type="evidence" value="ECO:0007669"/>
    <property type="project" value="InterPro"/>
</dbReference>
<evidence type="ECO:0000256" key="2">
    <source>
        <dbReference type="ARBA" id="ARBA00022553"/>
    </source>
</evidence>
<dbReference type="GO" id="GO:0031433">
    <property type="term" value="F:telethonin binding"/>
    <property type="evidence" value="ECO:0007669"/>
    <property type="project" value="TreeGrafter"/>
</dbReference>
<dbReference type="STRING" id="113540.ENSSFOP00015006070"/>
<proteinExistence type="inferred from homology"/>
<evidence type="ECO:0000313" key="5">
    <source>
        <dbReference type="Proteomes" id="UP000034805"/>
    </source>
</evidence>
<dbReference type="GO" id="GO:0051373">
    <property type="term" value="F:FATZ binding"/>
    <property type="evidence" value="ECO:0007669"/>
    <property type="project" value="TreeGrafter"/>
</dbReference>
<comment type="similarity">
    <text evidence="1">Belongs to the myozenin family.</text>
</comment>
<dbReference type="KEGG" id="sfm:108934882"/>